<sequence>LLSTIHIFFSQVIQHFKKINATMSTREQEQIDQEEFQSGANEQVQEQSDQQDSSALQQGANLDSEASELDKDNIIDDQSGPGGRSLRGNRGDPTQADKQIDADI</sequence>
<protein>
    <submittedName>
        <fullName evidence="2">Uncharacterized protein</fullName>
    </submittedName>
</protein>
<evidence type="ECO:0000256" key="1">
    <source>
        <dbReference type="SAM" id="MobiDB-lite"/>
    </source>
</evidence>
<gene>
    <name evidence="2" type="ORF">g.154722</name>
</gene>
<organism evidence="2">
    <name type="scientific">Anthurium amnicola</name>
    <dbReference type="NCBI Taxonomy" id="1678845"/>
    <lineage>
        <taxon>Eukaryota</taxon>
        <taxon>Viridiplantae</taxon>
        <taxon>Streptophyta</taxon>
        <taxon>Embryophyta</taxon>
        <taxon>Tracheophyta</taxon>
        <taxon>Spermatophyta</taxon>
        <taxon>Magnoliopsida</taxon>
        <taxon>Liliopsida</taxon>
        <taxon>Araceae</taxon>
        <taxon>Pothoideae</taxon>
        <taxon>Potheae</taxon>
        <taxon>Anthurium</taxon>
    </lineage>
</organism>
<feature type="region of interest" description="Disordered" evidence="1">
    <location>
        <begin position="25"/>
        <end position="104"/>
    </location>
</feature>
<name>A0A1D1Z8G6_9ARAE</name>
<reference evidence="2" key="1">
    <citation type="submission" date="2015-07" db="EMBL/GenBank/DDBJ databases">
        <title>Transcriptome Assembly of Anthurium amnicola.</title>
        <authorList>
            <person name="Suzuki J."/>
        </authorList>
    </citation>
    <scope>NUCLEOTIDE SEQUENCE</scope>
</reference>
<feature type="non-terminal residue" evidence="2">
    <location>
        <position position="1"/>
    </location>
</feature>
<evidence type="ECO:0000313" key="2">
    <source>
        <dbReference type="EMBL" id="JAT63169.1"/>
    </source>
</evidence>
<accession>A0A1D1Z8G6</accession>
<feature type="non-terminal residue" evidence="2">
    <location>
        <position position="104"/>
    </location>
</feature>
<proteinExistence type="predicted"/>
<feature type="compositionally biased region" description="Low complexity" evidence="1">
    <location>
        <begin position="42"/>
        <end position="58"/>
    </location>
</feature>
<dbReference type="AlphaFoldDB" id="A0A1D1Z8G6"/>
<dbReference type="EMBL" id="GDJX01004767">
    <property type="protein sequence ID" value="JAT63169.1"/>
    <property type="molecule type" value="Transcribed_RNA"/>
</dbReference>